<dbReference type="SUPFAM" id="SSF52096">
    <property type="entry name" value="ClpP/crotonase"/>
    <property type="match status" value="1"/>
</dbReference>
<accession>A0AAD5YBU3</accession>
<keyword evidence="3" id="KW-1185">Reference proteome</keyword>
<dbReference type="InterPro" id="IPR052766">
    <property type="entry name" value="S41A_metabolite_peptidase"/>
</dbReference>
<dbReference type="GO" id="GO:0008236">
    <property type="term" value="F:serine-type peptidase activity"/>
    <property type="evidence" value="ECO:0007669"/>
    <property type="project" value="InterPro"/>
</dbReference>
<feature type="signal peptide" evidence="1">
    <location>
        <begin position="1"/>
        <end position="19"/>
    </location>
</feature>
<reference evidence="2" key="1">
    <citation type="submission" date="2022-07" db="EMBL/GenBank/DDBJ databases">
        <title>Genome Sequence of Physisporinus lineatus.</title>
        <authorList>
            <person name="Buettner E."/>
        </authorList>
    </citation>
    <scope>NUCLEOTIDE SEQUENCE</scope>
    <source>
        <strain evidence="2">VT162</strain>
    </source>
</reference>
<dbReference type="Gene3D" id="3.90.226.10">
    <property type="entry name" value="2-enoyl-CoA Hydratase, Chain A, domain 1"/>
    <property type="match status" value="1"/>
</dbReference>
<proteinExistence type="predicted"/>
<evidence type="ECO:0000256" key="1">
    <source>
        <dbReference type="SAM" id="SignalP"/>
    </source>
</evidence>
<dbReference type="PANTHER" id="PTHR37049:SF4">
    <property type="entry name" value="RHODANESE DOMAIN-CONTAINING PROTEIN"/>
    <property type="match status" value="1"/>
</dbReference>
<dbReference type="AlphaFoldDB" id="A0AAD5YBU3"/>
<dbReference type="Proteomes" id="UP001212997">
    <property type="component" value="Unassembled WGS sequence"/>
</dbReference>
<evidence type="ECO:0008006" key="4">
    <source>
        <dbReference type="Google" id="ProtNLM"/>
    </source>
</evidence>
<feature type="chain" id="PRO_5042110664" description="Tail specific protease domain-containing protein" evidence="1">
    <location>
        <begin position="20"/>
        <end position="633"/>
    </location>
</feature>
<keyword evidence="1" id="KW-0732">Signal</keyword>
<organism evidence="2 3">
    <name type="scientific">Meripilus lineatus</name>
    <dbReference type="NCBI Taxonomy" id="2056292"/>
    <lineage>
        <taxon>Eukaryota</taxon>
        <taxon>Fungi</taxon>
        <taxon>Dikarya</taxon>
        <taxon>Basidiomycota</taxon>
        <taxon>Agaricomycotina</taxon>
        <taxon>Agaricomycetes</taxon>
        <taxon>Polyporales</taxon>
        <taxon>Meripilaceae</taxon>
        <taxon>Meripilus</taxon>
    </lineage>
</organism>
<protein>
    <recommendedName>
        <fullName evidence="4">Tail specific protease domain-containing protein</fullName>
    </recommendedName>
</protein>
<dbReference type="EMBL" id="JANAWD010000322">
    <property type="protein sequence ID" value="KAJ3481413.1"/>
    <property type="molecule type" value="Genomic_DNA"/>
</dbReference>
<gene>
    <name evidence="2" type="ORF">NLI96_g7670</name>
</gene>
<name>A0AAD5YBU3_9APHY</name>
<evidence type="ECO:0000313" key="2">
    <source>
        <dbReference type="EMBL" id="KAJ3481413.1"/>
    </source>
</evidence>
<dbReference type="PANTHER" id="PTHR37049">
    <property type="entry name" value="PEPTIDASE S41 FAMILY PROTEIN"/>
    <property type="match status" value="1"/>
</dbReference>
<evidence type="ECO:0000313" key="3">
    <source>
        <dbReference type="Proteomes" id="UP001212997"/>
    </source>
</evidence>
<dbReference type="GO" id="GO:0006508">
    <property type="term" value="P:proteolysis"/>
    <property type="evidence" value="ECO:0007669"/>
    <property type="project" value="InterPro"/>
</dbReference>
<dbReference type="InterPro" id="IPR029045">
    <property type="entry name" value="ClpP/crotonase-like_dom_sf"/>
</dbReference>
<comment type="caution">
    <text evidence="2">The sequence shown here is derived from an EMBL/GenBank/DDBJ whole genome shotgun (WGS) entry which is preliminary data.</text>
</comment>
<sequence>MAAILLGLITAGPLLTALAAPKGDPCTKIAGQTFVPPHDALACLKSFPFNKTLQDNVMDVVSGVFDFFAFEDWYFDPPAPFQDSRIAIPRRLAWIRHTHYATDYDFNRAVFDFTNRLNDGHTLYIPNCYRTFRNFLPTPVVTLEENGTQAVFVMPDLVQLMSSLDPDFTSYFDEIGFDWRRLAGAKVIDIEGLEAYDYADKIASMETGTYLDHGVRVNSVFSSYIFPNSDFTQRFGDIAERSFPDQNTLTMTLMPADSKNPETVKIPFLSAYVGGDFTDKASFWEANCVARSDTNGVDARGSKSFRGKRRQPKGVITDRDLASIMRLSRPSVTSVSTVSEGSGAIQSSILPSNKTGVLFVGSFEADVGQFQEDVKATTDRFKEAGVTRLIVDLTNNGGGNLCLGQFLHQYLAGAKIGYPGVQTTSRANPLAQKILAAYIAQGHTNPASFYAPDNWVFLNDTQMPPTFNYNNPSVPFPINGRTDPQSIRFHDACTPFDIPIPEEALFDLKDVVIVTNANCASACALFSTIMFERHQTKIAVFGGKPGLQMEYKGMGGHQVMEWSELDTEIKTAGLKDDPLAPPDFLVNANMRHSWRIGWSSLNESYPIDRFPYTKDTYANPQNLWLFAESQLFS</sequence>